<evidence type="ECO:0000256" key="1">
    <source>
        <dbReference type="ARBA" id="ARBA00004141"/>
    </source>
</evidence>
<evidence type="ECO:0000256" key="2">
    <source>
        <dbReference type="ARBA" id="ARBA00022692"/>
    </source>
</evidence>
<dbReference type="InterPro" id="IPR023271">
    <property type="entry name" value="Aquaporin-like"/>
</dbReference>
<evidence type="ECO:0000256" key="3">
    <source>
        <dbReference type="ARBA" id="ARBA00022989"/>
    </source>
</evidence>
<evidence type="ECO:0000313" key="7">
    <source>
        <dbReference type="EMBL" id="MBO1077157.1"/>
    </source>
</evidence>
<dbReference type="PANTHER" id="PTHR30520:SF6">
    <property type="entry name" value="FORMATE_NITRATE FAMILY TRANSPORTER (EUROFUNG)"/>
    <property type="match status" value="1"/>
</dbReference>
<sequence>MLVCLAVRMSMSAPTLSAKVLAIVGRVMIFVTAGLEHSAANMFIIPLGWLTMPVEGVAWIAGLRNLVLSSLGNLPGGSLLALGLWP</sequence>
<feature type="transmembrane region" description="Helical" evidence="6">
    <location>
        <begin position="62"/>
        <end position="85"/>
    </location>
</feature>
<keyword evidence="4 6" id="KW-0472">Membrane</keyword>
<feature type="transmembrane region" description="Helical" evidence="6">
    <location>
        <begin position="27"/>
        <end position="50"/>
    </location>
</feature>
<evidence type="ECO:0000256" key="4">
    <source>
        <dbReference type="ARBA" id="ARBA00023136"/>
    </source>
</evidence>
<protein>
    <submittedName>
        <fullName evidence="7">Formate/nitrite transporter family protein</fullName>
    </submittedName>
</protein>
<evidence type="ECO:0000313" key="8">
    <source>
        <dbReference type="Proteomes" id="UP001518990"/>
    </source>
</evidence>
<dbReference type="PANTHER" id="PTHR30520">
    <property type="entry name" value="FORMATE TRANSPORTER-RELATED"/>
    <property type="match status" value="1"/>
</dbReference>
<gene>
    <name evidence="7" type="ORF">IAI60_21345</name>
</gene>
<dbReference type="Gene3D" id="1.20.1080.10">
    <property type="entry name" value="Glycerol uptake facilitator protein"/>
    <property type="match status" value="1"/>
</dbReference>
<comment type="caution">
    <text evidence="7">The sequence shown here is derived from an EMBL/GenBank/DDBJ whole genome shotgun (WGS) entry which is preliminary data.</text>
</comment>
<keyword evidence="2 6" id="KW-0812">Transmembrane</keyword>
<dbReference type="Proteomes" id="UP001518990">
    <property type="component" value="Unassembled WGS sequence"/>
</dbReference>
<reference evidence="7 8" key="1">
    <citation type="submission" date="2020-09" db="EMBL/GenBank/DDBJ databases">
        <title>Roseomonas.</title>
        <authorList>
            <person name="Zhu W."/>
        </authorList>
    </citation>
    <scope>NUCLEOTIDE SEQUENCE [LARGE SCALE GENOMIC DNA]</scope>
    <source>
        <strain evidence="7 8">1311</strain>
    </source>
</reference>
<proteinExistence type="inferred from homology"/>
<comment type="subcellular location">
    <subcellularLocation>
        <location evidence="1">Membrane</location>
        <topology evidence="1">Multi-pass membrane protein</topology>
    </subcellularLocation>
</comment>
<evidence type="ECO:0000256" key="6">
    <source>
        <dbReference type="SAM" id="Phobius"/>
    </source>
</evidence>
<evidence type="ECO:0000256" key="5">
    <source>
        <dbReference type="ARBA" id="ARBA00049660"/>
    </source>
</evidence>
<name>A0ABS3KIA3_9PROT</name>
<organism evidence="7 8">
    <name type="scientific">Roseomonas marmotae</name>
    <dbReference type="NCBI Taxonomy" id="2768161"/>
    <lineage>
        <taxon>Bacteria</taxon>
        <taxon>Pseudomonadati</taxon>
        <taxon>Pseudomonadota</taxon>
        <taxon>Alphaproteobacteria</taxon>
        <taxon>Acetobacterales</taxon>
        <taxon>Roseomonadaceae</taxon>
        <taxon>Roseomonas</taxon>
    </lineage>
</organism>
<comment type="similarity">
    <text evidence="5">Belongs to the FNT transporter (TC 1.A.16) family.</text>
</comment>
<dbReference type="Pfam" id="PF01226">
    <property type="entry name" value="Form_Nir_trans"/>
    <property type="match status" value="1"/>
</dbReference>
<dbReference type="EMBL" id="JACTNF010000045">
    <property type="protein sequence ID" value="MBO1077157.1"/>
    <property type="molecule type" value="Genomic_DNA"/>
</dbReference>
<dbReference type="InterPro" id="IPR000292">
    <property type="entry name" value="For/NO2_transpt"/>
</dbReference>
<keyword evidence="8" id="KW-1185">Reference proteome</keyword>
<accession>A0ABS3KIA3</accession>
<keyword evidence="3 6" id="KW-1133">Transmembrane helix</keyword>